<organism evidence="1 2">
    <name type="scientific">Actinomadura mexicana</name>
    <dbReference type="NCBI Taxonomy" id="134959"/>
    <lineage>
        <taxon>Bacteria</taxon>
        <taxon>Bacillati</taxon>
        <taxon>Actinomycetota</taxon>
        <taxon>Actinomycetes</taxon>
        <taxon>Streptosporangiales</taxon>
        <taxon>Thermomonosporaceae</taxon>
        <taxon>Actinomadura</taxon>
    </lineage>
</organism>
<dbReference type="EMBL" id="FZNP01000007">
    <property type="protein sequence ID" value="SNR79343.1"/>
    <property type="molecule type" value="Genomic_DNA"/>
</dbReference>
<evidence type="ECO:0000313" key="1">
    <source>
        <dbReference type="EMBL" id="SNR79343.1"/>
    </source>
</evidence>
<protein>
    <submittedName>
        <fullName evidence="1">Uncharacterized protein</fullName>
    </submittedName>
</protein>
<reference evidence="2" key="1">
    <citation type="submission" date="2017-06" db="EMBL/GenBank/DDBJ databases">
        <authorList>
            <person name="Varghese N."/>
            <person name="Submissions S."/>
        </authorList>
    </citation>
    <scope>NUCLEOTIDE SEQUENCE [LARGE SCALE GENOMIC DNA]</scope>
    <source>
        <strain evidence="2">DSM 44485</strain>
    </source>
</reference>
<name>A0A238Z919_9ACTN</name>
<sequence length="69" mass="7050">MTVSPGPSIVPPLTGPRLGALTETPAVPEVPCPDLPYPDCGEPRLLDMVGGWLACGKPVCCKLAIGVPV</sequence>
<proteinExistence type="predicted"/>
<dbReference type="Proteomes" id="UP000198420">
    <property type="component" value="Unassembled WGS sequence"/>
</dbReference>
<gene>
    <name evidence="1" type="ORF">SAMN06265355_10727</name>
</gene>
<dbReference type="RefSeq" id="WP_089313076.1">
    <property type="nucleotide sequence ID" value="NZ_FZNP01000007.1"/>
</dbReference>
<evidence type="ECO:0000313" key="2">
    <source>
        <dbReference type="Proteomes" id="UP000198420"/>
    </source>
</evidence>
<keyword evidence="2" id="KW-1185">Reference proteome</keyword>
<accession>A0A238Z919</accession>
<dbReference type="AlphaFoldDB" id="A0A238Z919"/>